<evidence type="ECO:0000256" key="1">
    <source>
        <dbReference type="SAM" id="MobiDB-lite"/>
    </source>
</evidence>
<evidence type="ECO:0000313" key="3">
    <source>
        <dbReference type="Proteomes" id="UP000234331"/>
    </source>
</evidence>
<reference evidence="2 3" key="1">
    <citation type="submission" date="2017-06" db="EMBL/GenBank/DDBJ databases">
        <authorList>
            <person name="Kim H.J."/>
            <person name="Triplett B.A."/>
        </authorList>
    </citation>
    <scope>NUCLEOTIDE SEQUENCE [LARGE SCALE GENOMIC DNA]</scope>
    <source>
        <strain evidence="2">FRACA_ARgP5</strain>
    </source>
</reference>
<feature type="compositionally biased region" description="Pro residues" evidence="1">
    <location>
        <begin position="234"/>
        <end position="251"/>
    </location>
</feature>
<feature type="region of interest" description="Disordered" evidence="1">
    <location>
        <begin position="272"/>
        <end position="344"/>
    </location>
</feature>
<feature type="region of interest" description="Disordered" evidence="1">
    <location>
        <begin position="1"/>
        <end position="252"/>
    </location>
</feature>
<evidence type="ECO:0000313" key="2">
    <source>
        <dbReference type="EMBL" id="SNQ48626.1"/>
    </source>
</evidence>
<dbReference type="AlphaFoldDB" id="A0A2I2KSL8"/>
<gene>
    <name evidence="2" type="ORF">FRACA_2610012</name>
</gene>
<feature type="compositionally biased region" description="Basic and acidic residues" evidence="1">
    <location>
        <begin position="288"/>
        <end position="306"/>
    </location>
</feature>
<feature type="compositionally biased region" description="Basic and acidic residues" evidence="1">
    <location>
        <begin position="44"/>
        <end position="59"/>
    </location>
</feature>
<accession>A0A2I2KSL8</accession>
<dbReference type="Proteomes" id="UP000234331">
    <property type="component" value="Unassembled WGS sequence"/>
</dbReference>
<feature type="compositionally biased region" description="Basic and acidic residues" evidence="1">
    <location>
        <begin position="151"/>
        <end position="167"/>
    </location>
</feature>
<sequence>MGLHPGPSAPRRLGGRLPRPGRVGGGRHRLPEGRAGVARGGPDVLRHPGEGRELSDRGVRPCGHRLGVGRGGLAAVPPAVVGRHCPARPSGQRRRAGPAGPRRDPGRGAAPGEMAPRAGHDRRAGRVGTAEPAGGGGRRLRRRRRLPPGPDRPEHPLRAGGEADRDRLPRRRGAGHRGLCGQRPATRVDLPRPAPRSEDPGDSSRTVRRPVRDLAARHPQNPGQPHRGNAFPLPRAPGPPRGPEPHPQPRPRPARLLATRRMAPWPTRTHRLLAVHPARGHPTATPRPPREDPLADRTRLPRVERRPRPRPLRRTHLHRLAPPRHPRQHRPSRLHPAPPRPKSPCAGLTLYGVLRTLQTLLAVWTGACPTCQQPFTHTPNVTQHLSGVT</sequence>
<proteinExistence type="predicted"/>
<protein>
    <submittedName>
        <fullName evidence="2">Uncharacterized protein</fullName>
    </submittedName>
</protein>
<dbReference type="EMBL" id="FZMO01000181">
    <property type="protein sequence ID" value="SNQ48626.1"/>
    <property type="molecule type" value="Genomic_DNA"/>
</dbReference>
<feature type="compositionally biased region" description="Basic residues" evidence="1">
    <location>
        <begin position="307"/>
        <end position="333"/>
    </location>
</feature>
<organism evidence="2 3">
    <name type="scientific">Frankia canadensis</name>
    <dbReference type="NCBI Taxonomy" id="1836972"/>
    <lineage>
        <taxon>Bacteria</taxon>
        <taxon>Bacillati</taxon>
        <taxon>Actinomycetota</taxon>
        <taxon>Actinomycetes</taxon>
        <taxon>Frankiales</taxon>
        <taxon>Frankiaceae</taxon>
        <taxon>Frankia</taxon>
    </lineage>
</organism>
<name>A0A2I2KSL8_9ACTN</name>
<feature type="compositionally biased region" description="Low complexity" evidence="1">
    <location>
        <begin position="1"/>
        <end position="21"/>
    </location>
</feature>
<keyword evidence="3" id="KW-1185">Reference proteome</keyword>